<evidence type="ECO:0000313" key="4">
    <source>
        <dbReference type="RefSeq" id="XP_022247061.1"/>
    </source>
</evidence>
<evidence type="ECO:0000256" key="1">
    <source>
        <dbReference type="ARBA" id="ARBA00022729"/>
    </source>
</evidence>
<accession>A0ABM1STV5</accession>
<evidence type="ECO:0000256" key="2">
    <source>
        <dbReference type="ARBA" id="ARBA00022737"/>
    </source>
</evidence>
<dbReference type="RefSeq" id="XP_022247061.1">
    <property type="nucleotide sequence ID" value="XM_022391353.1"/>
</dbReference>
<sequence>MIPEDLIAVNTTETIYGPTVFLAPIHVEGNLFVRGKIDKTDLDFLLENRVTLSGNEEIYADFTFKSQVHLNNLEVEKINDVLVSSIVTKTGNHIIKGFKTFSEDLNIGGSLEVRRLNGIDLQYLNEHVVRHNRREVITDFTVFHAPLEVTTSIEVAETVNELDISELAEFFFYESDRLNQELLGMEEIESEQHRALKYQFDAHKYQISELAYFELVQEIDMASTKFFSIPMYTYYRNVYDIFPIHSLLAWRTERTNCDFSEDYCCEVSTTFMFNVAANGTLSLSSGPIEKRIFPFIFHSSVSNLEYTLWTNTTSSRKRCHYEGMEETLVTSVYGDYWEPDQEGSLRIRNSPYVSDAKIFKVDDLVYLAVAFSYDKKTNKSGNTIIYKHDHLFNKWSTHQVLPTYYSVALDLVIVRDYEKPVILLAVANRLAPEGLSGSSTVYSWSYNTHKFELQKEMLTSLPSSVLWVDTGDYLFVLFANERTMLHQNYNWNNLYLEPVNVYLYHNHNFEWVQSVNVRGVHSLSTFRLTGETYVMAASTHLQLVYLLQWSGFAGFKVIQEIPAPGVEHIHVYWSTNEDLMIAVASSTGHTKILKAVIRGTAVTPIEGHPRYMAREYFTNVSYFNNLLLKP</sequence>
<dbReference type="Proteomes" id="UP000694941">
    <property type="component" value="Unplaced"/>
</dbReference>
<organism evidence="3 4">
    <name type="scientific">Limulus polyphemus</name>
    <name type="common">Atlantic horseshoe crab</name>
    <dbReference type="NCBI Taxonomy" id="6850"/>
    <lineage>
        <taxon>Eukaryota</taxon>
        <taxon>Metazoa</taxon>
        <taxon>Ecdysozoa</taxon>
        <taxon>Arthropoda</taxon>
        <taxon>Chelicerata</taxon>
        <taxon>Merostomata</taxon>
        <taxon>Xiphosura</taxon>
        <taxon>Limulidae</taxon>
        <taxon>Limulus</taxon>
    </lineage>
</organism>
<evidence type="ECO:0000313" key="3">
    <source>
        <dbReference type="Proteomes" id="UP000694941"/>
    </source>
</evidence>
<keyword evidence="1" id="KW-0732">Signal</keyword>
<protein>
    <submittedName>
        <fullName evidence="4">Uncharacterized protein LOC111086840</fullName>
    </submittedName>
</protein>
<dbReference type="PROSITE" id="PS50912">
    <property type="entry name" value="EAR"/>
    <property type="match status" value="1"/>
</dbReference>
<proteinExistence type="predicted"/>
<name>A0ABM1STV5_LIMPO</name>
<reference evidence="4" key="1">
    <citation type="submission" date="2025-08" db="UniProtKB">
        <authorList>
            <consortium name="RefSeq"/>
        </authorList>
    </citation>
    <scope>IDENTIFICATION</scope>
    <source>
        <tissue evidence="4">Muscle</tissue>
    </source>
</reference>
<keyword evidence="2" id="KW-0677">Repeat</keyword>
<keyword evidence="3" id="KW-1185">Reference proteome</keyword>
<dbReference type="InterPro" id="IPR009039">
    <property type="entry name" value="EAR"/>
</dbReference>
<gene>
    <name evidence="4" type="primary">LOC111086840</name>
</gene>
<dbReference type="GeneID" id="111086840"/>